<sequence>MSHSHSQFLSLWIVRRCRCGIIAHCKQCLSQRSLRAAVSQLLNLEFPARRKFIDSDTIREQDRPAKILEAYPCFRDLDHIIDEFRRIV</sequence>
<accession>A0AAV6G2V4</accession>
<proteinExistence type="predicted"/>
<name>A0AAV6G2V4_9TELE</name>
<dbReference type="AlphaFoldDB" id="A0AAV6G2V4"/>
<dbReference type="EMBL" id="JADWDJ010000015">
    <property type="protein sequence ID" value="KAG5269453.1"/>
    <property type="molecule type" value="Genomic_DNA"/>
</dbReference>
<keyword evidence="2" id="KW-1185">Reference proteome</keyword>
<organism evidence="1 2">
    <name type="scientific">Alosa alosa</name>
    <name type="common">allis shad</name>
    <dbReference type="NCBI Taxonomy" id="278164"/>
    <lineage>
        <taxon>Eukaryota</taxon>
        <taxon>Metazoa</taxon>
        <taxon>Chordata</taxon>
        <taxon>Craniata</taxon>
        <taxon>Vertebrata</taxon>
        <taxon>Euteleostomi</taxon>
        <taxon>Actinopterygii</taxon>
        <taxon>Neopterygii</taxon>
        <taxon>Teleostei</taxon>
        <taxon>Clupei</taxon>
        <taxon>Clupeiformes</taxon>
        <taxon>Clupeoidei</taxon>
        <taxon>Clupeidae</taxon>
        <taxon>Alosa</taxon>
    </lineage>
</organism>
<reference evidence="1" key="1">
    <citation type="submission" date="2020-10" db="EMBL/GenBank/DDBJ databases">
        <title>Chromosome-scale genome assembly of the Allis shad, Alosa alosa.</title>
        <authorList>
            <person name="Margot Z."/>
            <person name="Christophe K."/>
            <person name="Cabau C."/>
            <person name="Louis A."/>
            <person name="Berthelot C."/>
            <person name="Parey E."/>
            <person name="Roest Crollius H."/>
            <person name="Montfort J."/>
            <person name="Robinson-Rechavi M."/>
            <person name="Bucao C."/>
            <person name="Bouchez O."/>
            <person name="Gislard M."/>
            <person name="Lluch J."/>
            <person name="Milhes M."/>
            <person name="Lampietro C."/>
            <person name="Lopez Roques C."/>
            <person name="Donnadieu C."/>
            <person name="Braasch I."/>
            <person name="Desvignes T."/>
            <person name="Postlethwait J."/>
            <person name="Bobe J."/>
            <person name="Guiguen Y."/>
        </authorList>
    </citation>
    <scope>NUCLEOTIDE SEQUENCE</scope>
    <source>
        <strain evidence="1">M-15738</strain>
        <tissue evidence="1">Blood</tissue>
    </source>
</reference>
<evidence type="ECO:0000313" key="1">
    <source>
        <dbReference type="EMBL" id="KAG5269453.1"/>
    </source>
</evidence>
<protein>
    <submittedName>
        <fullName evidence="1">Uncharacterized protein</fullName>
    </submittedName>
</protein>
<evidence type="ECO:0000313" key="2">
    <source>
        <dbReference type="Proteomes" id="UP000823561"/>
    </source>
</evidence>
<gene>
    <name evidence="1" type="ORF">AALO_G00202210</name>
</gene>
<comment type="caution">
    <text evidence="1">The sequence shown here is derived from an EMBL/GenBank/DDBJ whole genome shotgun (WGS) entry which is preliminary data.</text>
</comment>
<dbReference type="Proteomes" id="UP000823561">
    <property type="component" value="Chromosome 15"/>
</dbReference>